<evidence type="ECO:0000313" key="2">
    <source>
        <dbReference type="Proteomes" id="UP000054538"/>
    </source>
</evidence>
<organism evidence="1 2">
    <name type="scientific">Paxillus rubicundulus Ve08.2h10</name>
    <dbReference type="NCBI Taxonomy" id="930991"/>
    <lineage>
        <taxon>Eukaryota</taxon>
        <taxon>Fungi</taxon>
        <taxon>Dikarya</taxon>
        <taxon>Basidiomycota</taxon>
        <taxon>Agaricomycotina</taxon>
        <taxon>Agaricomycetes</taxon>
        <taxon>Agaricomycetidae</taxon>
        <taxon>Boletales</taxon>
        <taxon>Paxilineae</taxon>
        <taxon>Paxillaceae</taxon>
        <taxon>Paxillus</taxon>
    </lineage>
</organism>
<accession>A0A0D0CRB4</accession>
<dbReference type="EMBL" id="KN826797">
    <property type="protein sequence ID" value="KIK77888.1"/>
    <property type="molecule type" value="Genomic_DNA"/>
</dbReference>
<keyword evidence="2" id="KW-1185">Reference proteome</keyword>
<dbReference type="OrthoDB" id="3139052at2759"/>
<reference evidence="1 2" key="1">
    <citation type="submission" date="2014-04" db="EMBL/GenBank/DDBJ databases">
        <authorList>
            <consortium name="DOE Joint Genome Institute"/>
            <person name="Kuo A."/>
            <person name="Kohler A."/>
            <person name="Jargeat P."/>
            <person name="Nagy L.G."/>
            <person name="Floudas D."/>
            <person name="Copeland A."/>
            <person name="Barry K.W."/>
            <person name="Cichocki N."/>
            <person name="Veneault-Fourrey C."/>
            <person name="LaButti K."/>
            <person name="Lindquist E.A."/>
            <person name="Lipzen A."/>
            <person name="Lundell T."/>
            <person name="Morin E."/>
            <person name="Murat C."/>
            <person name="Sun H."/>
            <person name="Tunlid A."/>
            <person name="Henrissat B."/>
            <person name="Grigoriev I.V."/>
            <person name="Hibbett D.S."/>
            <person name="Martin F."/>
            <person name="Nordberg H.P."/>
            <person name="Cantor M.N."/>
            <person name="Hua S.X."/>
        </authorList>
    </citation>
    <scope>NUCLEOTIDE SEQUENCE [LARGE SCALE GENOMIC DNA]</scope>
    <source>
        <strain evidence="1 2">Ve08.2h10</strain>
    </source>
</reference>
<evidence type="ECO:0000313" key="1">
    <source>
        <dbReference type="EMBL" id="KIK77888.1"/>
    </source>
</evidence>
<proteinExistence type="predicted"/>
<gene>
    <name evidence="1" type="ORF">PAXRUDRAFT_165481</name>
</gene>
<reference evidence="2" key="2">
    <citation type="submission" date="2015-01" db="EMBL/GenBank/DDBJ databases">
        <title>Evolutionary Origins and Diversification of the Mycorrhizal Mutualists.</title>
        <authorList>
            <consortium name="DOE Joint Genome Institute"/>
            <consortium name="Mycorrhizal Genomics Consortium"/>
            <person name="Kohler A."/>
            <person name="Kuo A."/>
            <person name="Nagy L.G."/>
            <person name="Floudas D."/>
            <person name="Copeland A."/>
            <person name="Barry K.W."/>
            <person name="Cichocki N."/>
            <person name="Veneault-Fourrey C."/>
            <person name="LaButti K."/>
            <person name="Lindquist E.A."/>
            <person name="Lipzen A."/>
            <person name="Lundell T."/>
            <person name="Morin E."/>
            <person name="Murat C."/>
            <person name="Riley R."/>
            <person name="Ohm R."/>
            <person name="Sun H."/>
            <person name="Tunlid A."/>
            <person name="Henrissat B."/>
            <person name="Grigoriev I.V."/>
            <person name="Hibbett D.S."/>
            <person name="Martin F."/>
        </authorList>
    </citation>
    <scope>NUCLEOTIDE SEQUENCE [LARGE SCALE GENOMIC DNA]</scope>
    <source>
        <strain evidence="2">Ve08.2h10</strain>
    </source>
</reference>
<name>A0A0D0CRB4_9AGAM</name>
<evidence type="ECO:0008006" key="3">
    <source>
        <dbReference type="Google" id="ProtNLM"/>
    </source>
</evidence>
<protein>
    <recommendedName>
        <fullName evidence="3">HAT C-terminal dimerisation domain-containing protein</fullName>
    </recommendedName>
</protein>
<dbReference type="Proteomes" id="UP000054538">
    <property type="component" value="Unassembled WGS sequence"/>
</dbReference>
<dbReference type="InParanoid" id="A0A0D0CRB4"/>
<dbReference type="HOGENOM" id="CLU_009123_16_0_1"/>
<dbReference type="AlphaFoldDB" id="A0A0D0CRB4"/>
<sequence>MALDYCSAPALSTDTERAFSDGCQELNFMQHNMSSQTFKAEMAMGSWDGALLFLDIQRAVQIIEDKSPHDN</sequence>